<sequence>MSQYARAALIAYNLVADKSMSLREAWGAAVAKVTKSESSRKKGCPRATFLALADCGYLKNVEPQYGEKKGGKLYQRAVEVANLILDLPGISKAELVDKTCYKDGQGSYDIVLTLAQCGFLQRPQQDIK</sequence>
<gene>
    <name evidence="1" type="ORF">EYS06_15830</name>
</gene>
<evidence type="ECO:0000313" key="1">
    <source>
        <dbReference type="EMBL" id="TBR50771.1"/>
    </source>
</evidence>
<organism evidence="1 2">
    <name type="scientific">Escherichia albertii</name>
    <dbReference type="NCBI Taxonomy" id="208962"/>
    <lineage>
        <taxon>Bacteria</taxon>
        <taxon>Pseudomonadati</taxon>
        <taxon>Pseudomonadota</taxon>
        <taxon>Gammaproteobacteria</taxon>
        <taxon>Enterobacterales</taxon>
        <taxon>Enterobacteriaceae</taxon>
        <taxon>Escherichia</taxon>
    </lineage>
</organism>
<reference evidence="1 2" key="1">
    <citation type="submission" date="2019-02" db="EMBL/GenBank/DDBJ databases">
        <title>Draft genome sequence of Escherichia albertii strain Mex-12/320a, isolated from an infant with diarrhea, harboring virulence genes associated with diarrheagenic strains of enteropathogenic E. coli.</title>
        <authorList>
            <person name="Maldonado-Puga S."/>
            <person name="Meza-Segura M."/>
            <person name="Zaidi M.B."/>
            <person name="Estrada-Garcia T."/>
        </authorList>
    </citation>
    <scope>NUCLEOTIDE SEQUENCE [LARGE SCALE GENOMIC DNA]</scope>
    <source>
        <strain evidence="1 2">Mex-12/320a</strain>
    </source>
</reference>
<accession>A0A7Z7YL40</accession>
<dbReference type="EMBL" id="SIZV01000020">
    <property type="protein sequence ID" value="TBR50771.1"/>
    <property type="molecule type" value="Genomic_DNA"/>
</dbReference>
<protein>
    <submittedName>
        <fullName evidence="1">Uncharacterized protein</fullName>
    </submittedName>
</protein>
<dbReference type="RefSeq" id="WP_131109552.1">
    <property type="nucleotide sequence ID" value="NZ_SIZV01000020.1"/>
</dbReference>
<dbReference type="Proteomes" id="UP000292187">
    <property type="component" value="Unassembled WGS sequence"/>
</dbReference>
<evidence type="ECO:0000313" key="2">
    <source>
        <dbReference type="Proteomes" id="UP000292187"/>
    </source>
</evidence>
<proteinExistence type="predicted"/>
<name>A0A7Z7YL40_ESCAL</name>
<dbReference type="Pfam" id="PF22399">
    <property type="entry name" value="DUF6979"/>
    <property type="match status" value="1"/>
</dbReference>
<comment type="caution">
    <text evidence="1">The sequence shown here is derived from an EMBL/GenBank/DDBJ whole genome shotgun (WGS) entry which is preliminary data.</text>
</comment>
<dbReference type="AlphaFoldDB" id="A0A7Z7YL40"/>
<dbReference type="InterPro" id="IPR053917">
    <property type="entry name" value="DUF6979"/>
</dbReference>